<dbReference type="PANTHER" id="PTHR43103">
    <property type="entry name" value="NUCLEOSIDE-DIPHOSPHATE-SUGAR EPIMERASE"/>
    <property type="match status" value="1"/>
</dbReference>
<evidence type="ECO:0000256" key="1">
    <source>
        <dbReference type="ARBA" id="ARBA00022857"/>
    </source>
</evidence>
<dbReference type="EMBL" id="JBHSCW010000003">
    <property type="protein sequence ID" value="MFC4351700.1"/>
    <property type="molecule type" value="Genomic_DNA"/>
</dbReference>
<proteinExistence type="predicted"/>
<evidence type="ECO:0000256" key="2">
    <source>
        <dbReference type="ARBA" id="ARBA00023277"/>
    </source>
</evidence>
<dbReference type="Pfam" id="PF01370">
    <property type="entry name" value="Epimerase"/>
    <property type="match status" value="1"/>
</dbReference>
<reference evidence="5" key="1">
    <citation type="journal article" date="2019" name="Int. J. Syst. Evol. Microbiol.">
        <title>The Global Catalogue of Microorganisms (GCM) 10K type strain sequencing project: providing services to taxonomists for standard genome sequencing and annotation.</title>
        <authorList>
            <consortium name="The Broad Institute Genomics Platform"/>
            <consortium name="The Broad Institute Genome Sequencing Center for Infectious Disease"/>
            <person name="Wu L."/>
            <person name="Ma J."/>
        </authorList>
    </citation>
    <scope>NUCLEOTIDE SEQUENCE [LARGE SCALE GENOMIC DNA]</scope>
    <source>
        <strain evidence="5">CECT 8472</strain>
    </source>
</reference>
<sequence>MRVMITGAAGFLGHRLSKAVIEQGALVSRAQEKTPITELCLVDVVDVQPPSMPGIEIKTRKGDLADPSFVAALAEEGFDSLFHLASYLTFHAEEDPARAFAVNVDALRRLMESADNVPKVVFTSSIAVFGGSLPESVGDEVAPQPETTYGSHKAINELLLADHSRHGQVDGRSLRLPIVLTRPGKPQPAISDRIASIIREPLQGLDMAAPLTPETAIPVSSAGAAVAALLKLHDLPSGDLPTKRAFNLPSLTVTVAEMFDAVKRYGATGKITYAADARMQAIVDGWPSRFVSHWGTRLGLAADGDLDTLISDYLDQKGV</sequence>
<dbReference type="Gene3D" id="3.40.50.720">
    <property type="entry name" value="NAD(P)-binding Rossmann-like Domain"/>
    <property type="match status" value="1"/>
</dbReference>
<evidence type="ECO:0000313" key="5">
    <source>
        <dbReference type="Proteomes" id="UP001595799"/>
    </source>
</evidence>
<feature type="domain" description="NAD-dependent epimerase/dehydratase" evidence="3">
    <location>
        <begin position="3"/>
        <end position="204"/>
    </location>
</feature>
<dbReference type="PANTHER" id="PTHR43103:SF3">
    <property type="entry name" value="ADP-L-GLYCERO-D-MANNO-HEPTOSE-6-EPIMERASE"/>
    <property type="match status" value="1"/>
</dbReference>
<name>A0ABV8UM88_9PROT</name>
<dbReference type="Gene3D" id="3.90.25.10">
    <property type="entry name" value="UDP-galactose 4-epimerase, domain 1"/>
    <property type="match status" value="1"/>
</dbReference>
<dbReference type="InterPro" id="IPR036291">
    <property type="entry name" value="NAD(P)-bd_dom_sf"/>
</dbReference>
<keyword evidence="1" id="KW-0521">NADP</keyword>
<dbReference type="Proteomes" id="UP001595799">
    <property type="component" value="Unassembled WGS sequence"/>
</dbReference>
<keyword evidence="5" id="KW-1185">Reference proteome</keyword>
<gene>
    <name evidence="4" type="ORF">ACFOW6_09125</name>
</gene>
<dbReference type="RefSeq" id="WP_382422025.1">
    <property type="nucleotide sequence ID" value="NZ_JBHSCW010000003.1"/>
</dbReference>
<accession>A0ABV8UM88</accession>
<evidence type="ECO:0000259" key="3">
    <source>
        <dbReference type="Pfam" id="PF01370"/>
    </source>
</evidence>
<comment type="caution">
    <text evidence="4">The sequence shown here is derived from an EMBL/GenBank/DDBJ whole genome shotgun (WGS) entry which is preliminary data.</text>
</comment>
<dbReference type="InterPro" id="IPR001509">
    <property type="entry name" value="Epimerase_deHydtase"/>
</dbReference>
<protein>
    <submittedName>
        <fullName evidence="4">NAD-dependent epimerase/dehydratase family protein</fullName>
    </submittedName>
</protein>
<evidence type="ECO:0000313" key="4">
    <source>
        <dbReference type="EMBL" id="MFC4351700.1"/>
    </source>
</evidence>
<dbReference type="SUPFAM" id="SSF51735">
    <property type="entry name" value="NAD(P)-binding Rossmann-fold domains"/>
    <property type="match status" value="1"/>
</dbReference>
<organism evidence="4 5">
    <name type="scientific">Fodinicurvata halophila</name>
    <dbReference type="NCBI Taxonomy" id="1419723"/>
    <lineage>
        <taxon>Bacteria</taxon>
        <taxon>Pseudomonadati</taxon>
        <taxon>Pseudomonadota</taxon>
        <taxon>Alphaproteobacteria</taxon>
        <taxon>Rhodospirillales</taxon>
        <taxon>Rhodovibrionaceae</taxon>
        <taxon>Fodinicurvata</taxon>
    </lineage>
</organism>
<keyword evidence="2" id="KW-0119">Carbohydrate metabolism</keyword>